<dbReference type="AlphaFoldDB" id="A0A1C3NUJ4"/>
<proteinExistence type="predicted"/>
<sequence>MARDIIRWVTYAEQQRDALPSEGRRKLDALLNRLADDPYGQGTYDKRTELWRAVFGRAASVRVAAPSIAA</sequence>
<evidence type="ECO:0000313" key="2">
    <source>
        <dbReference type="Proteomes" id="UP000199013"/>
    </source>
</evidence>
<reference evidence="2" key="1">
    <citation type="submission" date="2016-02" db="EMBL/GenBank/DDBJ databases">
        <authorList>
            <person name="Wibberg D."/>
        </authorList>
    </citation>
    <scope>NUCLEOTIDE SEQUENCE [LARGE SCALE GENOMIC DNA]</scope>
</reference>
<accession>A0A1C3NUJ4</accession>
<protein>
    <submittedName>
        <fullName evidence="1">Uncharacterized protein</fullName>
    </submittedName>
</protein>
<gene>
    <name evidence="1" type="ORF">FDG2_0906</name>
</gene>
<keyword evidence="2" id="KW-1185">Reference proteome</keyword>
<dbReference type="Proteomes" id="UP000199013">
    <property type="component" value="Unassembled WGS sequence"/>
</dbReference>
<organism evidence="1 2">
    <name type="scientific">Candidatus Protofrankia californiensis</name>
    <dbReference type="NCBI Taxonomy" id="1839754"/>
    <lineage>
        <taxon>Bacteria</taxon>
        <taxon>Bacillati</taxon>
        <taxon>Actinomycetota</taxon>
        <taxon>Actinomycetes</taxon>
        <taxon>Frankiales</taxon>
        <taxon>Frankiaceae</taxon>
        <taxon>Protofrankia</taxon>
    </lineage>
</organism>
<evidence type="ECO:0000313" key="1">
    <source>
        <dbReference type="EMBL" id="SBW18972.1"/>
    </source>
</evidence>
<name>A0A1C3NUJ4_9ACTN</name>
<dbReference type="EMBL" id="FLUV01000360">
    <property type="protein sequence ID" value="SBW18972.1"/>
    <property type="molecule type" value="Genomic_DNA"/>
</dbReference>